<dbReference type="Proteomes" id="UP000249396">
    <property type="component" value="Unassembled WGS sequence"/>
</dbReference>
<comment type="caution">
    <text evidence="1">The sequence shown here is derived from an EMBL/GenBank/DDBJ whole genome shotgun (WGS) entry which is preliminary data.</text>
</comment>
<organism evidence="1 2">
    <name type="scientific">Candidatus Methylumidiphilus alinenensis</name>
    <dbReference type="NCBI Taxonomy" id="2202197"/>
    <lineage>
        <taxon>Bacteria</taxon>
        <taxon>Pseudomonadati</taxon>
        <taxon>Pseudomonadota</taxon>
        <taxon>Gammaproteobacteria</taxon>
        <taxon>Methylococcales</taxon>
        <taxon>Candidatus Methylumidiphilus</taxon>
    </lineage>
</organism>
<proteinExistence type="predicted"/>
<sequence>MSANLHDQDFHAWTIQQANLLKAGKLHEIDLDNLIEEIESMGSSERNQLQNRLKVLIGHLLKWQFQPAYRSRSWNATIEEQRLSVIGLIEDNPSLKSILDERIAKAYPQGVLLAVKETNLDKKTFPPSCPYSTKELFDVGFYPTGA</sequence>
<evidence type="ECO:0000313" key="1">
    <source>
        <dbReference type="EMBL" id="PZN77744.1"/>
    </source>
</evidence>
<accession>A0A2W4SYR3</accession>
<name>A0A2W4SYR3_9GAMM</name>
<dbReference type="PANTHER" id="PTHR34235">
    <property type="entry name" value="SLR1203 PROTEIN-RELATED"/>
    <property type="match status" value="1"/>
</dbReference>
<evidence type="ECO:0000313" key="2">
    <source>
        <dbReference type="Proteomes" id="UP000249396"/>
    </source>
</evidence>
<protein>
    <submittedName>
        <fullName evidence="1">DUF29 domain-containing protein</fullName>
    </submittedName>
</protein>
<gene>
    <name evidence="1" type="ORF">DM484_14075</name>
</gene>
<dbReference type="Gene3D" id="1.20.1220.20">
    <property type="entry name" value="Uncharcterised protein PF01724"/>
    <property type="match status" value="1"/>
</dbReference>
<dbReference type="Pfam" id="PF01724">
    <property type="entry name" value="DUF29"/>
    <property type="match status" value="1"/>
</dbReference>
<dbReference type="PANTHER" id="PTHR34235:SF4">
    <property type="entry name" value="SLR0291 PROTEIN"/>
    <property type="match status" value="1"/>
</dbReference>
<dbReference type="AlphaFoldDB" id="A0A2W4SYR3"/>
<dbReference type="InterPro" id="IPR002636">
    <property type="entry name" value="DUF29"/>
</dbReference>
<reference evidence="1 2" key="1">
    <citation type="journal article" date="2018" name="Aquat. Microb. Ecol.">
        <title>Gammaproteobacterial methanotrophs dominate.</title>
        <authorList>
            <person name="Rissanen A.J."/>
            <person name="Saarenheimo J."/>
            <person name="Tiirola M."/>
            <person name="Peura S."/>
            <person name="Aalto S.L."/>
            <person name="Karvinen A."/>
            <person name="Nykanen H."/>
        </authorList>
    </citation>
    <scope>NUCLEOTIDE SEQUENCE [LARGE SCALE GENOMIC DNA]</scope>
    <source>
        <strain evidence="1">AMbin10</strain>
    </source>
</reference>
<dbReference type="EMBL" id="QJPH01000331">
    <property type="protein sequence ID" value="PZN77744.1"/>
    <property type="molecule type" value="Genomic_DNA"/>
</dbReference>